<comment type="caution">
    <text evidence="1">The sequence shown here is derived from an EMBL/GenBank/DDBJ whole genome shotgun (WGS) entry which is preliminary data.</text>
</comment>
<evidence type="ECO:0000313" key="2">
    <source>
        <dbReference type="Proteomes" id="UP001292094"/>
    </source>
</evidence>
<sequence length="106" mass="11498">MSWISVEKLLHWNNPTLSAAEVRVQWHKKLLRLGTSLAAVDGQDFFRALTCSSHSTVRCWTAFQAVESIRFSHPAKGVAQGVAAAHANSFWGPLVRAGCHVGANSG</sequence>
<accession>A0AAE1UMY0</accession>
<keyword evidence="2" id="KW-1185">Reference proteome</keyword>
<proteinExistence type="predicted"/>
<evidence type="ECO:0000313" key="1">
    <source>
        <dbReference type="EMBL" id="KAK4323899.1"/>
    </source>
</evidence>
<organism evidence="1 2">
    <name type="scientific">Petrolisthes manimaculis</name>
    <dbReference type="NCBI Taxonomy" id="1843537"/>
    <lineage>
        <taxon>Eukaryota</taxon>
        <taxon>Metazoa</taxon>
        <taxon>Ecdysozoa</taxon>
        <taxon>Arthropoda</taxon>
        <taxon>Crustacea</taxon>
        <taxon>Multicrustacea</taxon>
        <taxon>Malacostraca</taxon>
        <taxon>Eumalacostraca</taxon>
        <taxon>Eucarida</taxon>
        <taxon>Decapoda</taxon>
        <taxon>Pleocyemata</taxon>
        <taxon>Anomura</taxon>
        <taxon>Galatheoidea</taxon>
        <taxon>Porcellanidae</taxon>
        <taxon>Petrolisthes</taxon>
    </lineage>
</organism>
<reference evidence="1" key="1">
    <citation type="submission" date="2023-11" db="EMBL/GenBank/DDBJ databases">
        <title>Genome assemblies of two species of porcelain crab, Petrolisthes cinctipes and Petrolisthes manimaculis (Anomura: Porcellanidae).</title>
        <authorList>
            <person name="Angst P."/>
        </authorList>
    </citation>
    <scope>NUCLEOTIDE SEQUENCE</scope>
    <source>
        <strain evidence="1">PB745_02</strain>
        <tissue evidence="1">Gill</tissue>
    </source>
</reference>
<protein>
    <submittedName>
        <fullName evidence="1">Uncharacterized protein</fullName>
    </submittedName>
</protein>
<dbReference type="EMBL" id="JAWZYT010000403">
    <property type="protein sequence ID" value="KAK4323899.1"/>
    <property type="molecule type" value="Genomic_DNA"/>
</dbReference>
<name>A0AAE1UMY0_9EUCA</name>
<dbReference type="Proteomes" id="UP001292094">
    <property type="component" value="Unassembled WGS sequence"/>
</dbReference>
<dbReference type="AlphaFoldDB" id="A0AAE1UMY0"/>
<gene>
    <name evidence="1" type="ORF">Pmani_005427</name>
</gene>